<dbReference type="FunFam" id="3.40.50.300:FF:000032">
    <property type="entry name" value="Export ABC transporter ATP-binding protein"/>
    <property type="match status" value="1"/>
</dbReference>
<evidence type="ECO:0000313" key="17">
    <source>
        <dbReference type="Proteomes" id="UP001141619"/>
    </source>
</evidence>
<evidence type="ECO:0000256" key="10">
    <source>
        <dbReference type="ARBA" id="ARBA00023136"/>
    </source>
</evidence>
<evidence type="ECO:0000256" key="14">
    <source>
        <dbReference type="SAM" id="Phobius"/>
    </source>
</evidence>
<dbReference type="InterPro" id="IPR017871">
    <property type="entry name" value="ABC_transporter-like_CS"/>
</dbReference>
<evidence type="ECO:0000256" key="5">
    <source>
        <dbReference type="ARBA" id="ARBA00022692"/>
    </source>
</evidence>
<dbReference type="InterPro" id="IPR027417">
    <property type="entry name" value="P-loop_NTPase"/>
</dbReference>
<dbReference type="InterPro" id="IPR025857">
    <property type="entry name" value="MacB_PCD"/>
</dbReference>
<dbReference type="PROSITE" id="PS50893">
    <property type="entry name" value="ABC_TRANSPORTER_2"/>
    <property type="match status" value="1"/>
</dbReference>
<dbReference type="SUPFAM" id="SSF52540">
    <property type="entry name" value="P-loop containing nucleoside triphosphate hydrolases"/>
    <property type="match status" value="1"/>
</dbReference>
<keyword evidence="7" id="KW-0067">ATP-binding</keyword>
<comment type="caution">
    <text evidence="16">The sequence shown here is derived from an EMBL/GenBank/DDBJ whole genome shotgun (WGS) entry which is preliminary data.</text>
</comment>
<evidence type="ECO:0000256" key="4">
    <source>
        <dbReference type="ARBA" id="ARBA00022519"/>
    </source>
</evidence>
<evidence type="ECO:0000256" key="11">
    <source>
        <dbReference type="ARBA" id="ARBA00023251"/>
    </source>
</evidence>
<accession>A0A9X3TYF4</accession>
<keyword evidence="17" id="KW-1185">Reference proteome</keyword>
<evidence type="ECO:0000256" key="3">
    <source>
        <dbReference type="ARBA" id="ARBA00022475"/>
    </source>
</evidence>
<dbReference type="GO" id="GO:0005886">
    <property type="term" value="C:plasma membrane"/>
    <property type="evidence" value="ECO:0007669"/>
    <property type="project" value="UniProtKB-SubCell"/>
</dbReference>
<feature type="domain" description="ABC transporter" evidence="15">
    <location>
        <begin position="16"/>
        <end position="254"/>
    </location>
</feature>
<comment type="similarity">
    <text evidence="12">Belongs to the ABC transporter superfamily. Macrolide exporter (TC 3.A.1.122) family.</text>
</comment>
<name>A0A9X3TYF4_9PROT</name>
<dbReference type="PANTHER" id="PTHR30572:SF14">
    <property type="entry name" value="MACROLIDE EXPORT ATP-BINDING_PERMEASE PROTEIN MACB"/>
    <property type="match status" value="1"/>
</dbReference>
<dbReference type="Pfam" id="PF02687">
    <property type="entry name" value="FtsX"/>
    <property type="match status" value="1"/>
</dbReference>
<reference evidence="16" key="2">
    <citation type="journal article" date="2023" name="Syst. Appl. Microbiol.">
        <title>Govania unica gen. nov., sp. nov., a rare biosphere bacterium that represents a novel family in the class Alphaproteobacteria.</title>
        <authorList>
            <person name="Vandamme P."/>
            <person name="Peeters C."/>
            <person name="Hettiarachchi A."/>
            <person name="Cnockaert M."/>
            <person name="Carlier A."/>
        </authorList>
    </citation>
    <scope>NUCLEOTIDE SEQUENCE</scope>
    <source>
        <strain evidence="16">LMG 31809</strain>
    </source>
</reference>
<evidence type="ECO:0000256" key="8">
    <source>
        <dbReference type="ARBA" id="ARBA00022967"/>
    </source>
</evidence>
<keyword evidence="8" id="KW-1278">Translocase</keyword>
<evidence type="ECO:0000256" key="6">
    <source>
        <dbReference type="ARBA" id="ARBA00022741"/>
    </source>
</evidence>
<keyword evidence="11" id="KW-0046">Antibiotic resistance</keyword>
<evidence type="ECO:0000256" key="2">
    <source>
        <dbReference type="ARBA" id="ARBA00022448"/>
    </source>
</evidence>
<dbReference type="InterPro" id="IPR003593">
    <property type="entry name" value="AAA+_ATPase"/>
</dbReference>
<evidence type="ECO:0000259" key="15">
    <source>
        <dbReference type="PROSITE" id="PS50893"/>
    </source>
</evidence>
<feature type="transmembrane region" description="Helical" evidence="14">
    <location>
        <begin position="538"/>
        <end position="563"/>
    </location>
</feature>
<keyword evidence="5 14" id="KW-0812">Transmembrane</keyword>
<dbReference type="Gene3D" id="3.40.50.300">
    <property type="entry name" value="P-loop containing nucleotide triphosphate hydrolases"/>
    <property type="match status" value="1"/>
</dbReference>
<evidence type="ECO:0000256" key="12">
    <source>
        <dbReference type="ARBA" id="ARBA00038388"/>
    </source>
</evidence>
<keyword evidence="6" id="KW-0547">Nucleotide-binding</keyword>
<dbReference type="CDD" id="cd03255">
    <property type="entry name" value="ABC_MJ0796_LolCDE_FtsE"/>
    <property type="match status" value="1"/>
</dbReference>
<protein>
    <recommendedName>
        <fullName evidence="13">Pyoverdine export ATP-binding/permease protein PvdT</fullName>
    </recommendedName>
</protein>
<dbReference type="InterPro" id="IPR017911">
    <property type="entry name" value="MacB-like_ATP-bd"/>
</dbReference>
<dbReference type="PANTHER" id="PTHR30572">
    <property type="entry name" value="MEMBRANE COMPONENT OF TRANSPORTER-RELATED"/>
    <property type="match status" value="1"/>
</dbReference>
<keyword evidence="2" id="KW-0813">Transport</keyword>
<dbReference type="GO" id="GO:0098796">
    <property type="term" value="C:membrane protein complex"/>
    <property type="evidence" value="ECO:0007669"/>
    <property type="project" value="UniProtKB-ARBA"/>
</dbReference>
<dbReference type="InterPro" id="IPR050250">
    <property type="entry name" value="Macrolide_Exporter_MacB"/>
</dbReference>
<dbReference type="GO" id="GO:0005524">
    <property type="term" value="F:ATP binding"/>
    <property type="evidence" value="ECO:0007669"/>
    <property type="project" value="UniProtKB-KW"/>
</dbReference>
<evidence type="ECO:0000256" key="7">
    <source>
        <dbReference type="ARBA" id="ARBA00022840"/>
    </source>
</evidence>
<keyword evidence="4" id="KW-0997">Cell inner membrane</keyword>
<dbReference type="InterPro" id="IPR003439">
    <property type="entry name" value="ABC_transporter-like_ATP-bd"/>
</dbReference>
<evidence type="ECO:0000256" key="13">
    <source>
        <dbReference type="ARBA" id="ARBA00041199"/>
    </source>
</evidence>
<dbReference type="PROSITE" id="PS00211">
    <property type="entry name" value="ABC_TRANSPORTER_1"/>
    <property type="match status" value="1"/>
</dbReference>
<evidence type="ECO:0000256" key="1">
    <source>
        <dbReference type="ARBA" id="ARBA00004429"/>
    </source>
</evidence>
<dbReference type="EMBL" id="JANWOI010000003">
    <property type="protein sequence ID" value="MDA5194005.1"/>
    <property type="molecule type" value="Genomic_DNA"/>
</dbReference>
<feature type="transmembrane region" description="Helical" evidence="14">
    <location>
        <begin position="288"/>
        <end position="308"/>
    </location>
</feature>
<dbReference type="RefSeq" id="WP_274943711.1">
    <property type="nucleotide sequence ID" value="NZ_JANWOI010000003.1"/>
</dbReference>
<dbReference type="Pfam" id="PF12704">
    <property type="entry name" value="MacB_PCD"/>
    <property type="match status" value="1"/>
</dbReference>
<evidence type="ECO:0000313" key="16">
    <source>
        <dbReference type="EMBL" id="MDA5194005.1"/>
    </source>
</evidence>
<organism evidence="16 17">
    <name type="scientific">Govanella unica</name>
    <dbReference type="NCBI Taxonomy" id="2975056"/>
    <lineage>
        <taxon>Bacteria</taxon>
        <taxon>Pseudomonadati</taxon>
        <taxon>Pseudomonadota</taxon>
        <taxon>Alphaproteobacteria</taxon>
        <taxon>Emcibacterales</taxon>
        <taxon>Govanellaceae</taxon>
        <taxon>Govanella</taxon>
    </lineage>
</organism>
<dbReference type="AlphaFoldDB" id="A0A9X3TYF4"/>
<dbReference type="GO" id="GO:0016887">
    <property type="term" value="F:ATP hydrolysis activity"/>
    <property type="evidence" value="ECO:0007669"/>
    <property type="project" value="InterPro"/>
</dbReference>
<feature type="transmembrane region" description="Helical" evidence="14">
    <location>
        <begin position="584"/>
        <end position="612"/>
    </location>
</feature>
<proteinExistence type="inferred from homology"/>
<dbReference type="InterPro" id="IPR003838">
    <property type="entry name" value="ABC3_permease_C"/>
</dbReference>
<dbReference type="GO" id="GO:0022857">
    <property type="term" value="F:transmembrane transporter activity"/>
    <property type="evidence" value="ECO:0007669"/>
    <property type="project" value="TreeGrafter"/>
</dbReference>
<comment type="subcellular location">
    <subcellularLocation>
        <location evidence="1">Cell inner membrane</location>
        <topology evidence="1">Multi-pass membrane protein</topology>
    </subcellularLocation>
</comment>
<gene>
    <name evidence="16" type="ORF">NYP16_08580</name>
</gene>
<keyword evidence="3" id="KW-1003">Cell membrane</keyword>
<reference evidence="16" key="1">
    <citation type="submission" date="2022-08" db="EMBL/GenBank/DDBJ databases">
        <authorList>
            <person name="Vandamme P."/>
            <person name="Hettiarachchi A."/>
            <person name="Peeters C."/>
            <person name="Cnockaert M."/>
            <person name="Carlier A."/>
        </authorList>
    </citation>
    <scope>NUCLEOTIDE SEQUENCE</scope>
    <source>
        <strain evidence="16">LMG 31809</strain>
    </source>
</reference>
<dbReference type="SMART" id="SM00382">
    <property type="entry name" value="AAA"/>
    <property type="match status" value="1"/>
</dbReference>
<sequence>MNKPIVDALQVAEPLLSLQSITRSYQSGETVIRALDGVGLSIRPGEFVAIMGQSGSGKSTLMNILGCLDQPTSGSYRVNGREAADLDADELASLRRETFGFIFQRYNLLATDTASENVEIPAVYAGMSREDRRARAQSLLGRLGLGDRTTHRPSELSGGQQQRVAIARALMNDAPVILADEPTGALDSRSGVEVLDLLKELHAEGKTILLITHDQAVADHAERIVVLRDGRIIEDGPNPKYVVPARPAALQAKPRPAHLGSGIDTATAVREAVHTAFRSLHSNIFRTALTLLGIIIGVAAVIAMLAIGDGSKQKVLTQMSAMGTNLMNVRPGAPGIRNSGDIVSLVPADADAIAALPNVGAVVAERSGRYTVRYGNLDYQTTAQGVTAAFPQVRDWPVAEGQFFSDRDVRGYAPVTLLGKTVAKNLFPSGVDPIGQYILVRNVPFEVIGIMTEKGASPGGNDQDDAIFIPVTTGMVRLFGKTYLSSLTVRVDDVKQIEGTQGAIEDLLKDRHRVEDFSVRNMASMLEMATETQNTLTLLLGVVAAISLLVGGIGVMNIMLVSVTERTREIGIRMATGARMRDILLQFNIEAAVVCAIGGLIGIFVGFTVGWVVSLFGMNVMFSLFPPLLAFGCAFATGVLFGYLPARKAARLDPVVALASE</sequence>
<evidence type="ECO:0000256" key="9">
    <source>
        <dbReference type="ARBA" id="ARBA00022989"/>
    </source>
</evidence>
<dbReference type="Proteomes" id="UP001141619">
    <property type="component" value="Unassembled WGS sequence"/>
</dbReference>
<keyword evidence="9 14" id="KW-1133">Transmembrane helix</keyword>
<feature type="transmembrane region" description="Helical" evidence="14">
    <location>
        <begin position="624"/>
        <end position="644"/>
    </location>
</feature>
<keyword evidence="10 14" id="KW-0472">Membrane</keyword>
<dbReference type="GO" id="GO:0046677">
    <property type="term" value="P:response to antibiotic"/>
    <property type="evidence" value="ECO:0007669"/>
    <property type="project" value="UniProtKB-KW"/>
</dbReference>
<dbReference type="Pfam" id="PF00005">
    <property type="entry name" value="ABC_tran"/>
    <property type="match status" value="1"/>
</dbReference>